<gene>
    <name evidence="2" type="ORF">U27_04000</name>
</gene>
<dbReference type="eggNOG" id="COG0835">
    <property type="taxonomic scope" value="Bacteria"/>
</dbReference>
<dbReference type="SMART" id="SM00260">
    <property type="entry name" value="CheW"/>
    <property type="match status" value="1"/>
</dbReference>
<dbReference type="Proteomes" id="UP000030661">
    <property type="component" value="Unassembled WGS sequence"/>
</dbReference>
<dbReference type="GO" id="GO:0006935">
    <property type="term" value="P:chemotaxis"/>
    <property type="evidence" value="ECO:0007669"/>
    <property type="project" value="InterPro"/>
</dbReference>
<protein>
    <submittedName>
        <fullName evidence="2">CheW-like protein</fullName>
    </submittedName>
</protein>
<dbReference type="SUPFAM" id="SSF50341">
    <property type="entry name" value="CheW-like"/>
    <property type="match status" value="1"/>
</dbReference>
<dbReference type="GO" id="GO:0007165">
    <property type="term" value="P:signal transduction"/>
    <property type="evidence" value="ECO:0007669"/>
    <property type="project" value="InterPro"/>
</dbReference>
<dbReference type="InterPro" id="IPR039315">
    <property type="entry name" value="CheW"/>
</dbReference>
<proteinExistence type="predicted"/>
<dbReference type="EMBL" id="DF820465">
    <property type="protein sequence ID" value="GAK57036.1"/>
    <property type="molecule type" value="Genomic_DNA"/>
</dbReference>
<dbReference type="PROSITE" id="PS50851">
    <property type="entry name" value="CHEW"/>
    <property type="match status" value="1"/>
</dbReference>
<reference evidence="2" key="1">
    <citation type="journal article" date="2015" name="PeerJ">
        <title>First genomic representation of candidate bacterial phylum KSB3 points to enhanced environmental sensing as a trigger of wastewater bulking.</title>
        <authorList>
            <person name="Sekiguchi Y."/>
            <person name="Ohashi A."/>
            <person name="Parks D.H."/>
            <person name="Yamauchi T."/>
            <person name="Tyson G.W."/>
            <person name="Hugenholtz P."/>
        </authorList>
    </citation>
    <scope>NUCLEOTIDE SEQUENCE [LARGE SCALE GENOMIC DNA]</scope>
</reference>
<dbReference type="PANTHER" id="PTHR22617:SF43">
    <property type="entry name" value="PROTEIN PILI"/>
    <property type="match status" value="1"/>
</dbReference>
<accession>A0A081BXI1</accession>
<keyword evidence="3" id="KW-1185">Reference proteome</keyword>
<dbReference type="Gene3D" id="2.30.30.40">
    <property type="entry name" value="SH3 Domains"/>
    <property type="match status" value="1"/>
</dbReference>
<dbReference type="HOGENOM" id="CLU_048995_7_0_0"/>
<dbReference type="GO" id="GO:0005829">
    <property type="term" value="C:cytosol"/>
    <property type="evidence" value="ECO:0007669"/>
    <property type="project" value="TreeGrafter"/>
</dbReference>
<dbReference type="Pfam" id="PF01584">
    <property type="entry name" value="CheW"/>
    <property type="match status" value="1"/>
</dbReference>
<dbReference type="Gene3D" id="2.40.50.180">
    <property type="entry name" value="CheA-289, Domain 4"/>
    <property type="match status" value="1"/>
</dbReference>
<sequence>MLVLLFYLGDVMYTIECQYVREIAPMVTLKELPRAPEFFAGFFNYRGIIVPVIDLRRLIHGVPCQMRLSTRIILVDYVQYDSKPSVYGLIAERVTEATKKSDRNFIRPDVRMQEAPYLGSLIMEEDRMIHHIDVKTLTQSLSFLHTFETRIAHASNND</sequence>
<dbReference type="InterPro" id="IPR036061">
    <property type="entry name" value="CheW-like_dom_sf"/>
</dbReference>
<feature type="domain" description="CheW-like" evidence="1">
    <location>
        <begin position="1"/>
        <end position="143"/>
    </location>
</feature>
<dbReference type="STRING" id="1499967.U27_04000"/>
<evidence type="ECO:0000313" key="2">
    <source>
        <dbReference type="EMBL" id="GAK57036.1"/>
    </source>
</evidence>
<organism evidence="2">
    <name type="scientific">Vecturithrix granuli</name>
    <dbReference type="NCBI Taxonomy" id="1499967"/>
    <lineage>
        <taxon>Bacteria</taxon>
        <taxon>Candidatus Moduliflexota</taxon>
        <taxon>Candidatus Vecturitrichia</taxon>
        <taxon>Candidatus Vecturitrichales</taxon>
        <taxon>Candidatus Vecturitrichaceae</taxon>
        <taxon>Candidatus Vecturithrix</taxon>
    </lineage>
</organism>
<evidence type="ECO:0000313" key="3">
    <source>
        <dbReference type="Proteomes" id="UP000030661"/>
    </source>
</evidence>
<dbReference type="AlphaFoldDB" id="A0A081BXI1"/>
<name>A0A081BXI1_VECG1</name>
<evidence type="ECO:0000259" key="1">
    <source>
        <dbReference type="PROSITE" id="PS50851"/>
    </source>
</evidence>
<dbReference type="PANTHER" id="PTHR22617">
    <property type="entry name" value="CHEMOTAXIS SENSOR HISTIDINE KINASE-RELATED"/>
    <property type="match status" value="1"/>
</dbReference>
<dbReference type="InterPro" id="IPR002545">
    <property type="entry name" value="CheW-lke_dom"/>
</dbReference>